<dbReference type="InterPro" id="IPR052943">
    <property type="entry name" value="TMTC_O-mannosyl-trnsfr"/>
</dbReference>
<keyword evidence="12 18" id="KW-1133">Transmembrane helix</keyword>
<feature type="region of interest" description="Disordered" evidence="17">
    <location>
        <begin position="139"/>
        <end position="169"/>
    </location>
</feature>
<dbReference type="PANTHER" id="PTHR44809">
    <property type="match status" value="1"/>
</dbReference>
<evidence type="ECO:0000256" key="16">
    <source>
        <dbReference type="PROSITE-ProRule" id="PRU00339"/>
    </source>
</evidence>
<evidence type="ECO:0000256" key="10">
    <source>
        <dbReference type="ARBA" id="ARBA00022803"/>
    </source>
</evidence>
<comment type="catalytic activity">
    <reaction evidence="15">
        <text>a di-trans,poly-cis-dolichyl beta-D-mannosyl phosphate + L-seryl-[protein] = 3-O-(alpha-D-mannosyl)-L-seryl-[protein] + a di-trans,poly-cis-dolichyl phosphate + H(+)</text>
        <dbReference type="Rhea" id="RHEA:17377"/>
        <dbReference type="Rhea" id="RHEA-COMP:9863"/>
        <dbReference type="Rhea" id="RHEA-COMP:13546"/>
        <dbReference type="Rhea" id="RHEA-COMP:19498"/>
        <dbReference type="Rhea" id="RHEA-COMP:19501"/>
        <dbReference type="ChEBI" id="CHEBI:15378"/>
        <dbReference type="ChEBI" id="CHEBI:29999"/>
        <dbReference type="ChEBI" id="CHEBI:57683"/>
        <dbReference type="ChEBI" id="CHEBI:58211"/>
        <dbReference type="ChEBI" id="CHEBI:137321"/>
        <dbReference type="EC" id="2.4.1.109"/>
    </reaction>
</comment>
<dbReference type="STRING" id="62324.A0A4Y0BL38"/>
<evidence type="ECO:0000256" key="1">
    <source>
        <dbReference type="ARBA" id="ARBA00003582"/>
    </source>
</evidence>
<comment type="similarity">
    <text evidence="5">Belongs to the TMTC family.</text>
</comment>
<dbReference type="GO" id="GO:0005783">
    <property type="term" value="C:endoplasmic reticulum"/>
    <property type="evidence" value="ECO:0007669"/>
    <property type="project" value="UniProtKB-SubCell"/>
</dbReference>
<dbReference type="InterPro" id="IPR019734">
    <property type="entry name" value="TPR_rpt"/>
</dbReference>
<accession>A0A4Y0BL38</accession>
<evidence type="ECO:0000256" key="6">
    <source>
        <dbReference type="ARBA" id="ARBA00012839"/>
    </source>
</evidence>
<feature type="transmembrane region" description="Helical" evidence="18">
    <location>
        <begin position="449"/>
        <end position="473"/>
    </location>
</feature>
<evidence type="ECO:0000256" key="17">
    <source>
        <dbReference type="SAM" id="MobiDB-lite"/>
    </source>
</evidence>
<keyword evidence="10 16" id="KW-0802">TPR repeat</keyword>
<name>A0A4Y0BL38_ANOFN</name>
<dbReference type="SMART" id="SM00028">
    <property type="entry name" value="TPR"/>
    <property type="match status" value="3"/>
</dbReference>
<keyword evidence="9" id="KW-0677">Repeat</keyword>
<feature type="region of interest" description="Disordered" evidence="17">
    <location>
        <begin position="937"/>
        <end position="983"/>
    </location>
</feature>
<dbReference type="UniPathway" id="UPA00378"/>
<comment type="catalytic activity">
    <reaction evidence="14">
        <text>a di-trans,poly-cis-dolichyl beta-D-mannosyl phosphate + L-threonyl-[protein] = 3-O-(alpha-D-mannosyl)-L-threonyl-[protein] + a di-trans,poly-cis-dolichyl phosphate + H(+)</text>
        <dbReference type="Rhea" id="RHEA:53396"/>
        <dbReference type="Rhea" id="RHEA-COMP:11060"/>
        <dbReference type="Rhea" id="RHEA-COMP:13547"/>
        <dbReference type="Rhea" id="RHEA-COMP:19498"/>
        <dbReference type="Rhea" id="RHEA-COMP:19501"/>
        <dbReference type="ChEBI" id="CHEBI:15378"/>
        <dbReference type="ChEBI" id="CHEBI:30013"/>
        <dbReference type="ChEBI" id="CHEBI:57683"/>
        <dbReference type="ChEBI" id="CHEBI:58211"/>
        <dbReference type="ChEBI" id="CHEBI:137323"/>
        <dbReference type="EC" id="2.4.1.109"/>
    </reaction>
</comment>
<evidence type="ECO:0000256" key="2">
    <source>
        <dbReference type="ARBA" id="ARBA00004141"/>
    </source>
</evidence>
<feature type="transmembrane region" description="Helical" evidence="18">
    <location>
        <begin position="324"/>
        <end position="343"/>
    </location>
</feature>
<evidence type="ECO:0000256" key="9">
    <source>
        <dbReference type="ARBA" id="ARBA00022737"/>
    </source>
</evidence>
<evidence type="ECO:0000256" key="7">
    <source>
        <dbReference type="ARBA" id="ARBA00022679"/>
    </source>
</evidence>
<evidence type="ECO:0000256" key="15">
    <source>
        <dbReference type="ARBA" id="ARBA00045102"/>
    </source>
</evidence>
<evidence type="ECO:0000256" key="14">
    <source>
        <dbReference type="ARBA" id="ARBA00045085"/>
    </source>
</evidence>
<feature type="transmembrane region" description="Helical" evidence="18">
    <location>
        <begin position="551"/>
        <end position="568"/>
    </location>
</feature>
<dbReference type="VEuPathDB" id="VectorBase:AFUN2_011436"/>
<feature type="transmembrane region" description="Helical" evidence="18">
    <location>
        <begin position="524"/>
        <end position="545"/>
    </location>
</feature>
<keyword evidence="13 18" id="KW-0472">Membrane</keyword>
<dbReference type="PANTHER" id="PTHR44809:SF1">
    <property type="entry name" value="PROTEIN O-MANNOSYL-TRANSFERASE TMTC1"/>
    <property type="match status" value="1"/>
</dbReference>
<feature type="compositionally biased region" description="Basic residues" evidence="17">
    <location>
        <begin position="139"/>
        <end position="165"/>
    </location>
</feature>
<evidence type="ECO:0000256" key="8">
    <source>
        <dbReference type="ARBA" id="ARBA00022692"/>
    </source>
</evidence>
<feature type="compositionally biased region" description="Basic residues" evidence="17">
    <location>
        <begin position="955"/>
        <end position="969"/>
    </location>
</feature>
<evidence type="ECO:0000256" key="11">
    <source>
        <dbReference type="ARBA" id="ARBA00022824"/>
    </source>
</evidence>
<keyword evidence="8 18" id="KW-0812">Transmembrane</keyword>
<feature type="transmembrane region" description="Helical" evidence="18">
    <location>
        <begin position="493"/>
        <end position="512"/>
    </location>
</feature>
<feature type="transmembrane region" description="Helical" evidence="18">
    <location>
        <begin position="272"/>
        <end position="290"/>
    </location>
</feature>
<evidence type="ECO:0000259" key="19">
    <source>
        <dbReference type="Pfam" id="PF08409"/>
    </source>
</evidence>
<dbReference type="Pfam" id="PF08409">
    <property type="entry name" value="TMTC_DUF1736"/>
    <property type="match status" value="1"/>
</dbReference>
<evidence type="ECO:0000256" key="5">
    <source>
        <dbReference type="ARBA" id="ARBA00007882"/>
    </source>
</evidence>
<dbReference type="EnsemblMetazoa" id="AFUN020581-RA">
    <property type="protein sequence ID" value="AFUN020581-PA"/>
    <property type="gene ID" value="AFUN020581"/>
</dbReference>
<keyword evidence="7" id="KW-0808">Transferase</keyword>
<feature type="compositionally biased region" description="Low complexity" evidence="17">
    <location>
        <begin position="46"/>
        <end position="56"/>
    </location>
</feature>
<dbReference type="PROSITE" id="PS50005">
    <property type="entry name" value="TPR"/>
    <property type="match status" value="2"/>
</dbReference>
<comment type="pathway">
    <text evidence="4">Protein modification; protein glycosylation.</text>
</comment>
<dbReference type="EC" id="2.4.1.109" evidence="6"/>
<organism evidence="20">
    <name type="scientific">Anopheles funestus</name>
    <name type="common">African malaria mosquito</name>
    <dbReference type="NCBI Taxonomy" id="62324"/>
    <lineage>
        <taxon>Eukaryota</taxon>
        <taxon>Metazoa</taxon>
        <taxon>Ecdysozoa</taxon>
        <taxon>Arthropoda</taxon>
        <taxon>Hexapoda</taxon>
        <taxon>Insecta</taxon>
        <taxon>Pterygota</taxon>
        <taxon>Neoptera</taxon>
        <taxon>Endopterygota</taxon>
        <taxon>Diptera</taxon>
        <taxon>Nematocera</taxon>
        <taxon>Culicoidea</taxon>
        <taxon>Culicidae</taxon>
        <taxon>Anophelinae</taxon>
        <taxon>Anopheles</taxon>
    </lineage>
</organism>
<dbReference type="SUPFAM" id="SSF48452">
    <property type="entry name" value="TPR-like"/>
    <property type="match status" value="1"/>
</dbReference>
<evidence type="ECO:0000256" key="18">
    <source>
        <dbReference type="SAM" id="Phobius"/>
    </source>
</evidence>
<dbReference type="InterPro" id="IPR013618">
    <property type="entry name" value="TMTC_DUF1736"/>
</dbReference>
<dbReference type="GO" id="GO:0004169">
    <property type="term" value="F:dolichyl-phosphate-mannose-protein mannosyltransferase activity"/>
    <property type="evidence" value="ECO:0007669"/>
    <property type="project" value="UniProtKB-EC"/>
</dbReference>
<feature type="transmembrane region" description="Helical" evidence="18">
    <location>
        <begin position="355"/>
        <end position="382"/>
    </location>
</feature>
<dbReference type="GO" id="GO:0016020">
    <property type="term" value="C:membrane"/>
    <property type="evidence" value="ECO:0007669"/>
    <property type="project" value="UniProtKB-SubCell"/>
</dbReference>
<reference evidence="20" key="1">
    <citation type="submission" date="2020-05" db="UniProtKB">
        <authorList>
            <consortium name="EnsemblMetazoa"/>
        </authorList>
    </citation>
    <scope>IDENTIFICATION</scope>
    <source>
        <strain evidence="20">FUMOZ</strain>
    </source>
</reference>
<proteinExistence type="inferred from homology"/>
<dbReference type="VEuPathDB" id="VectorBase:AFUN020581"/>
<feature type="region of interest" description="Disordered" evidence="17">
    <location>
        <begin position="848"/>
        <end position="904"/>
    </location>
</feature>
<evidence type="ECO:0000256" key="3">
    <source>
        <dbReference type="ARBA" id="ARBA00004240"/>
    </source>
</evidence>
<comment type="subcellular location">
    <subcellularLocation>
        <location evidence="3">Endoplasmic reticulum</location>
    </subcellularLocation>
    <subcellularLocation>
        <location evidence="2">Membrane</location>
        <topology evidence="2">Multi-pass membrane protein</topology>
    </subcellularLocation>
</comment>
<feature type="repeat" description="TPR" evidence="16">
    <location>
        <begin position="686"/>
        <end position="719"/>
    </location>
</feature>
<dbReference type="AlphaFoldDB" id="A0A4Y0BL38"/>
<comment type="function">
    <text evidence="1">Transfers mannosyl residues to the hydroxyl group of serine or threonine residues.</text>
</comment>
<feature type="compositionally biased region" description="Basic and acidic residues" evidence="17">
    <location>
        <begin position="881"/>
        <end position="899"/>
    </location>
</feature>
<feature type="repeat" description="TPR" evidence="16">
    <location>
        <begin position="621"/>
        <end position="654"/>
    </location>
</feature>
<dbReference type="InterPro" id="IPR011990">
    <property type="entry name" value="TPR-like_helical_dom_sf"/>
</dbReference>
<dbReference type="Pfam" id="PF13181">
    <property type="entry name" value="TPR_8"/>
    <property type="match status" value="1"/>
</dbReference>
<feature type="transmembrane region" description="Helical" evidence="18">
    <location>
        <begin position="580"/>
        <end position="598"/>
    </location>
</feature>
<dbReference type="Gene3D" id="1.25.40.10">
    <property type="entry name" value="Tetratricopeptide repeat domain"/>
    <property type="match status" value="1"/>
</dbReference>
<sequence>MKRRVTIVYNPVQPGSRHQPHQHHHATLQQHPPPTGTFPAGAHQPTTLASSSSTSGSASQHIVSTSLCLSCMATTSNPTSAYRYTSSSSASSSSTSFPCQRCCSISSILKSSPASAPPPTPWSASEKAAQIEDALNNNHHHHHHHHHHHQHHNHHHQQQPHQHHKPSTDGCCAGTTECNARQHPDQGWCMYLAVGLIAALCYLNGIQGDFVHDDIPAITLNKDVLGIGPVAQVFRNDFWGTPMADLSSHKSYRPLTTLTFRLNYLTFGLRSVWFHATNVALHAVATMLFTRVCLTIAGLRRNFAILAGVLFAVHPIHTEAVTGIVGRADVLACIFFLISLLVYHGRSHEPDMNSIWLSIVLGGLSMLAKETGITVFLLNVAYDTYRNWPALKRTVQDMRWSEETHQFGRRVSRVLLSMGVLLAVRLALLQGSLPRFSQQDNPTAFHPNLYVRLLTFCYLAAFNWWLLLCPSTLSHDWQMGSIPLVTTVSDPRNLLTFIAFGAVLLFACRGLMDCEHQRHVPVVLGFLLLVLPFLPATNLVVTVGFVVAERVLYIPSMGCLILVVYGAQRLWERSDRLRRPILLLTIVLLAAGCLKTIARNQDWSSREALLRSGLKTLPHNAKMHYNFGNFLRDSSQPEPAIAHYREALRLWPTYASAHNNIGTLMPQFATAEYHFREAIKYASEHINAHYNLGQLYRKSNRTTDAIRMLERCIQLEPLFTAAYLELVKLYGGQPAAAGRLLARVVRLNPYNADLRRQYGDWLMEQNMLLEAFKQYQEGIKIMETHQLSVIGACRCLRKMGQQSRLHQMVLRWQFIVRLSNGGIPIQNDIYLRDWSIKHELRNRAMIYDSGSSTSSSSTSGSTASSSIVKSNKAPIASRNAESIKDCSHTHPGKHTEQRPQPEPAEISIRILRTPHCNRSEHLPSSLKACKLAAASASSPEPTNTAASSHTGKGSGKSKKWSKTRHKPKRQQPAGTALDPNGALAPLLVSNLLDKL</sequence>
<feature type="region of interest" description="Disordered" evidence="17">
    <location>
        <begin position="12"/>
        <end position="56"/>
    </location>
</feature>
<evidence type="ECO:0000313" key="20">
    <source>
        <dbReference type="EnsemblMetazoa" id="AFUN020581-PA"/>
    </source>
</evidence>
<evidence type="ECO:0000256" key="4">
    <source>
        <dbReference type="ARBA" id="ARBA00004922"/>
    </source>
</evidence>
<feature type="domain" description="DUF1736" evidence="19">
    <location>
        <begin position="431"/>
        <end position="503"/>
    </location>
</feature>
<protein>
    <recommendedName>
        <fullName evidence="6">dolichyl-phosphate-mannose--protein mannosyltransferase</fullName>
        <ecNumber evidence="6">2.4.1.109</ecNumber>
    </recommendedName>
</protein>
<feature type="compositionally biased region" description="Low complexity" evidence="17">
    <location>
        <begin position="849"/>
        <end position="866"/>
    </location>
</feature>
<keyword evidence="11" id="KW-0256">Endoplasmic reticulum</keyword>
<evidence type="ECO:0000256" key="12">
    <source>
        <dbReference type="ARBA" id="ARBA00022989"/>
    </source>
</evidence>
<evidence type="ECO:0000256" key="13">
    <source>
        <dbReference type="ARBA" id="ARBA00023136"/>
    </source>
</evidence>
<feature type="transmembrane region" description="Helical" evidence="18">
    <location>
        <begin position="188"/>
        <end position="206"/>
    </location>
</feature>